<dbReference type="InterPro" id="IPR032675">
    <property type="entry name" value="LRR_dom_sf"/>
</dbReference>
<dbReference type="FunFam" id="3.80.10.10:FF:001164">
    <property type="entry name" value="GH01279p"/>
    <property type="match status" value="1"/>
</dbReference>
<dbReference type="Pfam" id="PF13855">
    <property type="entry name" value="LRR_8"/>
    <property type="match status" value="2"/>
</dbReference>
<evidence type="ECO:0000256" key="2">
    <source>
        <dbReference type="ARBA" id="ARBA00022729"/>
    </source>
</evidence>
<evidence type="ECO:0000256" key="3">
    <source>
        <dbReference type="ARBA" id="ARBA00022737"/>
    </source>
</evidence>
<dbReference type="InterPro" id="IPR003591">
    <property type="entry name" value="Leu-rich_rpt_typical-subtyp"/>
</dbReference>
<dbReference type="Gene3D" id="3.80.10.10">
    <property type="entry name" value="Ribonuclease Inhibitor"/>
    <property type="match status" value="2"/>
</dbReference>
<evidence type="ECO:0008006" key="6">
    <source>
        <dbReference type="Google" id="ProtNLM"/>
    </source>
</evidence>
<sequence>MSKNLQVMSTEIDDYYNQITQKLDLIIETKLCQGNLSLEQVNCLNDRRDSLIKFISNKKFIDLKNLKLGHDFFLIEFEHFYADGKYHFAKLIQTNFIVNDWIIQNFKKEIFKRRVIFSTDTSFSIQRFETQTINNFDIKQVFYLELLINIFKKEWKNLDFIQIDKDSIKNLDLFTISFEHLQTFPSLKSFFFELNMKNIRKIEINKTKFSNLQQSTFDGLEFLEDIYLNDNDLSEIESNAFLGLNSVKILSLRGNKLTKITSGMFNGLEMLQELYLGLNKISEIESRGFQDLKNLKFLCLECNQLELVKECYFKDLKNLQSLNLNGNRIGSIEPFSFQDLVFLEYLIISNNRMFQIKKNIFNDLSVIKLDLSGNAISIIQDDSFDGLLNLRDLNLSANKIKRIVNKMFNGLINLKSLWLMYNPIDSFSDDFYENFSSDINTSFKILK</sequence>
<keyword evidence="1" id="KW-0433">Leucine-rich repeat</keyword>
<dbReference type="Pfam" id="PF00560">
    <property type="entry name" value="LRR_1"/>
    <property type="match status" value="1"/>
</dbReference>
<evidence type="ECO:0000313" key="4">
    <source>
        <dbReference type="EMBL" id="CAF0802950.1"/>
    </source>
</evidence>
<name>A0A813T3K4_9BILA</name>
<keyword evidence="5" id="KW-1185">Reference proteome</keyword>
<dbReference type="Proteomes" id="UP000663879">
    <property type="component" value="Unassembled WGS sequence"/>
</dbReference>
<evidence type="ECO:0000256" key="1">
    <source>
        <dbReference type="ARBA" id="ARBA00022614"/>
    </source>
</evidence>
<keyword evidence="2" id="KW-0732">Signal</keyword>
<reference evidence="4" key="1">
    <citation type="submission" date="2021-02" db="EMBL/GenBank/DDBJ databases">
        <authorList>
            <person name="Nowell W R."/>
        </authorList>
    </citation>
    <scope>NUCLEOTIDE SEQUENCE</scope>
    <source>
        <strain evidence="4">Ploen Becks lab</strain>
    </source>
</reference>
<dbReference type="InterPro" id="IPR050328">
    <property type="entry name" value="Dev_Immune_Receptor"/>
</dbReference>
<dbReference type="EMBL" id="CAJNOC010000786">
    <property type="protein sequence ID" value="CAF0802950.1"/>
    <property type="molecule type" value="Genomic_DNA"/>
</dbReference>
<dbReference type="AlphaFoldDB" id="A0A813T3K4"/>
<dbReference type="PANTHER" id="PTHR24373:SF275">
    <property type="entry name" value="TIR DOMAIN-CONTAINING PROTEIN"/>
    <property type="match status" value="1"/>
</dbReference>
<accession>A0A813T3K4</accession>
<organism evidence="4 5">
    <name type="scientific">Brachionus calyciflorus</name>
    <dbReference type="NCBI Taxonomy" id="104777"/>
    <lineage>
        <taxon>Eukaryota</taxon>
        <taxon>Metazoa</taxon>
        <taxon>Spiralia</taxon>
        <taxon>Gnathifera</taxon>
        <taxon>Rotifera</taxon>
        <taxon>Eurotatoria</taxon>
        <taxon>Monogononta</taxon>
        <taxon>Pseudotrocha</taxon>
        <taxon>Ploima</taxon>
        <taxon>Brachionidae</taxon>
        <taxon>Brachionus</taxon>
    </lineage>
</organism>
<dbReference type="SUPFAM" id="SSF52058">
    <property type="entry name" value="L domain-like"/>
    <property type="match status" value="1"/>
</dbReference>
<dbReference type="PROSITE" id="PS51450">
    <property type="entry name" value="LRR"/>
    <property type="match status" value="3"/>
</dbReference>
<dbReference type="SMART" id="SM00365">
    <property type="entry name" value="LRR_SD22"/>
    <property type="match status" value="7"/>
</dbReference>
<dbReference type="SMART" id="SM00369">
    <property type="entry name" value="LRR_TYP"/>
    <property type="match status" value="9"/>
</dbReference>
<protein>
    <recommendedName>
        <fullName evidence="6">Insulin-like growth factor-binding complex acid labile subunit</fullName>
    </recommendedName>
</protein>
<evidence type="ECO:0000313" key="5">
    <source>
        <dbReference type="Proteomes" id="UP000663879"/>
    </source>
</evidence>
<dbReference type="OrthoDB" id="676979at2759"/>
<comment type="caution">
    <text evidence="4">The sequence shown here is derived from an EMBL/GenBank/DDBJ whole genome shotgun (WGS) entry which is preliminary data.</text>
</comment>
<dbReference type="InterPro" id="IPR001611">
    <property type="entry name" value="Leu-rich_rpt"/>
</dbReference>
<proteinExistence type="predicted"/>
<dbReference type="PANTHER" id="PTHR24373">
    <property type="entry name" value="SLIT RELATED LEUCINE-RICH REPEAT NEURONAL PROTEIN"/>
    <property type="match status" value="1"/>
</dbReference>
<keyword evidence="3" id="KW-0677">Repeat</keyword>
<gene>
    <name evidence="4" type="ORF">OXX778_LOCUS6568</name>
</gene>